<keyword evidence="2" id="KW-1185">Reference proteome</keyword>
<organism evidence="1 2">
    <name type="scientific">Nocardioides immobilis</name>
    <dbReference type="NCBI Taxonomy" id="2049295"/>
    <lineage>
        <taxon>Bacteria</taxon>
        <taxon>Bacillati</taxon>
        <taxon>Actinomycetota</taxon>
        <taxon>Actinomycetes</taxon>
        <taxon>Propionibacteriales</taxon>
        <taxon>Nocardioidaceae</taxon>
        <taxon>Nocardioides</taxon>
    </lineage>
</organism>
<evidence type="ECO:0000313" key="2">
    <source>
        <dbReference type="Proteomes" id="UP000283644"/>
    </source>
</evidence>
<dbReference type="AlphaFoldDB" id="A0A417Y810"/>
<reference evidence="1 2" key="1">
    <citation type="submission" date="2018-09" db="EMBL/GenBank/DDBJ databases">
        <title>Genome sequencing of Nocardioides immobilis CCTCC AB 2017083 for comparison to Nocardioides silvaticus.</title>
        <authorList>
            <person name="Li C."/>
            <person name="Wang G."/>
        </authorList>
    </citation>
    <scope>NUCLEOTIDE SEQUENCE [LARGE SCALE GENOMIC DNA]</scope>
    <source>
        <strain evidence="1 2">CCTCC AB 2017083</strain>
    </source>
</reference>
<proteinExistence type="predicted"/>
<gene>
    <name evidence="1" type="ORF">D0Z08_03025</name>
</gene>
<evidence type="ECO:0000313" key="1">
    <source>
        <dbReference type="EMBL" id="RHW28833.1"/>
    </source>
</evidence>
<sequence>MFSDPYFQSELARQRQADIRSAARAARTTRVFRLARREARRQRRAALAVATPAPVSLPPAAALLQQ</sequence>
<dbReference type="EMBL" id="QXGH01000009">
    <property type="protein sequence ID" value="RHW28833.1"/>
    <property type="molecule type" value="Genomic_DNA"/>
</dbReference>
<dbReference type="RefSeq" id="WP_118922457.1">
    <property type="nucleotide sequence ID" value="NZ_QXGH01000009.1"/>
</dbReference>
<comment type="caution">
    <text evidence="1">The sequence shown here is derived from an EMBL/GenBank/DDBJ whole genome shotgun (WGS) entry which is preliminary data.</text>
</comment>
<name>A0A417Y810_9ACTN</name>
<dbReference type="Proteomes" id="UP000283644">
    <property type="component" value="Unassembled WGS sequence"/>
</dbReference>
<accession>A0A417Y810</accession>
<protein>
    <submittedName>
        <fullName evidence="1">Uncharacterized protein</fullName>
    </submittedName>
</protein>